<dbReference type="InterPro" id="IPR018062">
    <property type="entry name" value="HTH_AraC-typ_CS"/>
</dbReference>
<dbReference type="AlphaFoldDB" id="A0A0C4YQ11"/>
<dbReference type="EMBL" id="CP010537">
    <property type="protein sequence ID" value="AJG22646.1"/>
    <property type="molecule type" value="Genomic_DNA"/>
</dbReference>
<dbReference type="Pfam" id="PF12833">
    <property type="entry name" value="HTH_18"/>
    <property type="match status" value="1"/>
</dbReference>
<proteinExistence type="predicted"/>
<feature type="domain" description="HTH araC/xylS-type" evidence="4">
    <location>
        <begin position="204"/>
        <end position="302"/>
    </location>
</feature>
<evidence type="ECO:0000313" key="6">
    <source>
        <dbReference type="Proteomes" id="UP000031843"/>
    </source>
</evidence>
<dbReference type="PROSITE" id="PS00041">
    <property type="entry name" value="HTH_ARAC_FAMILY_1"/>
    <property type="match status" value="1"/>
</dbReference>
<dbReference type="GO" id="GO:0003700">
    <property type="term" value="F:DNA-binding transcription factor activity"/>
    <property type="evidence" value="ECO:0007669"/>
    <property type="project" value="InterPro"/>
</dbReference>
<dbReference type="RefSeq" id="WP_043354223.1">
    <property type="nucleotide sequence ID" value="NZ_CP010537.1"/>
</dbReference>
<sequence>MPVNAKASFPHAAPVSIDAFGCAAEKLSKDQKLTGSEIHFFRKSSPGEKASQVITSASHRGFLVGISLCTGHRRRVFHERRASTHEFENNSIYIRNFLEDYKADFYGFFDFILLEISRTFIERTSAELGRSRILGLRSAAGEQDQVLAHLAQAAAPALSQPGMASKLFVDQLGFTIGTYLVERYGNGSVATPKTNRLLSQRSVEMAKEMLIAKIDGDLSIADVADACNLSRSHFTRAFRDTTGQTPHQWLAAQRLERARGLLRETGLCLAEVAMACGFSDQSHFTRVFSQAVGVSPGNWRRRVHA</sequence>
<dbReference type="GO" id="GO:0043565">
    <property type="term" value="F:sequence-specific DNA binding"/>
    <property type="evidence" value="ECO:0007669"/>
    <property type="project" value="InterPro"/>
</dbReference>
<dbReference type="KEGG" id="cbw:RR42_s1057"/>
<evidence type="ECO:0000256" key="1">
    <source>
        <dbReference type="ARBA" id="ARBA00023015"/>
    </source>
</evidence>
<dbReference type="InterPro" id="IPR018060">
    <property type="entry name" value="HTH_AraC"/>
</dbReference>
<organism evidence="5 6">
    <name type="scientific">Cupriavidus basilensis</name>
    <dbReference type="NCBI Taxonomy" id="68895"/>
    <lineage>
        <taxon>Bacteria</taxon>
        <taxon>Pseudomonadati</taxon>
        <taxon>Pseudomonadota</taxon>
        <taxon>Betaproteobacteria</taxon>
        <taxon>Burkholderiales</taxon>
        <taxon>Burkholderiaceae</taxon>
        <taxon>Cupriavidus</taxon>
    </lineage>
</organism>
<dbReference type="Gene3D" id="1.10.10.60">
    <property type="entry name" value="Homeodomain-like"/>
    <property type="match status" value="2"/>
</dbReference>
<dbReference type="Proteomes" id="UP000031843">
    <property type="component" value="Chromosome secondary"/>
</dbReference>
<evidence type="ECO:0000256" key="3">
    <source>
        <dbReference type="ARBA" id="ARBA00023163"/>
    </source>
</evidence>
<dbReference type="STRING" id="68895.RR42_s1057"/>
<dbReference type="InterPro" id="IPR020449">
    <property type="entry name" value="Tscrpt_reg_AraC-type_HTH"/>
</dbReference>
<dbReference type="InterPro" id="IPR009057">
    <property type="entry name" value="Homeodomain-like_sf"/>
</dbReference>
<keyword evidence="1" id="KW-0805">Transcription regulation</keyword>
<dbReference type="PROSITE" id="PS01124">
    <property type="entry name" value="HTH_ARAC_FAMILY_2"/>
    <property type="match status" value="1"/>
</dbReference>
<dbReference type="SUPFAM" id="SSF46689">
    <property type="entry name" value="Homeodomain-like"/>
    <property type="match status" value="2"/>
</dbReference>
<dbReference type="PANTHER" id="PTHR46796:SF14">
    <property type="entry name" value="TRANSCRIPTIONAL REGULATORY PROTEIN"/>
    <property type="match status" value="1"/>
</dbReference>
<gene>
    <name evidence="5" type="ORF">RR42_s1057</name>
</gene>
<evidence type="ECO:0000313" key="5">
    <source>
        <dbReference type="EMBL" id="AJG22646.1"/>
    </source>
</evidence>
<accession>A0A0C4YQ11</accession>
<dbReference type="OrthoDB" id="8929714at2"/>
<dbReference type="PANTHER" id="PTHR46796">
    <property type="entry name" value="HTH-TYPE TRANSCRIPTIONAL ACTIVATOR RHAS-RELATED"/>
    <property type="match status" value="1"/>
</dbReference>
<dbReference type="PRINTS" id="PR00032">
    <property type="entry name" value="HTHARAC"/>
</dbReference>
<keyword evidence="6" id="KW-1185">Reference proteome</keyword>
<evidence type="ECO:0000259" key="4">
    <source>
        <dbReference type="PROSITE" id="PS01124"/>
    </source>
</evidence>
<protein>
    <submittedName>
        <fullName evidence="5">Transcriptional regulator, AraC family</fullName>
    </submittedName>
</protein>
<evidence type="ECO:0000256" key="2">
    <source>
        <dbReference type="ARBA" id="ARBA00023125"/>
    </source>
</evidence>
<reference evidence="5 6" key="1">
    <citation type="journal article" date="2015" name="Genome Announc.">
        <title>Complete Genome Sequence of Cupriavidus basilensis 4G11, Isolated from the Oak Ridge Field Research Center Site.</title>
        <authorList>
            <person name="Ray J."/>
            <person name="Waters R.J."/>
            <person name="Skerker J.M."/>
            <person name="Kuehl J.V."/>
            <person name="Price M.N."/>
            <person name="Huang J."/>
            <person name="Chakraborty R."/>
            <person name="Arkin A.P."/>
            <person name="Deutschbauer A."/>
        </authorList>
    </citation>
    <scope>NUCLEOTIDE SEQUENCE [LARGE SCALE GENOMIC DNA]</scope>
    <source>
        <strain evidence="5">4G11</strain>
    </source>
</reference>
<keyword evidence="3" id="KW-0804">Transcription</keyword>
<dbReference type="InterPro" id="IPR050204">
    <property type="entry name" value="AraC_XylS_family_regulators"/>
</dbReference>
<dbReference type="SMART" id="SM00342">
    <property type="entry name" value="HTH_ARAC"/>
    <property type="match status" value="1"/>
</dbReference>
<name>A0A0C4YQ11_9BURK</name>
<keyword evidence="2" id="KW-0238">DNA-binding</keyword>